<dbReference type="InterPro" id="IPR026983">
    <property type="entry name" value="DHC"/>
</dbReference>
<name>A0A7R8CQ40_LEPSM</name>
<evidence type="ECO:0000256" key="2">
    <source>
        <dbReference type="ARBA" id="ARBA00004316"/>
    </source>
</evidence>
<dbReference type="InterPro" id="IPR042228">
    <property type="entry name" value="Dynein_linker_3"/>
</dbReference>
<evidence type="ECO:0000259" key="10">
    <source>
        <dbReference type="Pfam" id="PF12774"/>
    </source>
</evidence>
<keyword evidence="5" id="KW-0243">Dynein</keyword>
<keyword evidence="12" id="KW-1185">Reference proteome</keyword>
<dbReference type="InterPro" id="IPR042222">
    <property type="entry name" value="Dynein_2_N"/>
</dbReference>
<keyword evidence="4" id="KW-0547">Nucleotide-binding</keyword>
<dbReference type="AlphaFoldDB" id="A0A7R8CQ40"/>
<dbReference type="InterPro" id="IPR027417">
    <property type="entry name" value="P-loop_NTPase"/>
</dbReference>
<keyword evidence="7" id="KW-0206">Cytoskeleton</keyword>
<comment type="subcellular location">
    <subcellularLocation>
        <location evidence="2">Cell projection</location>
    </subcellularLocation>
    <subcellularLocation>
        <location evidence="1">Cytoplasm</location>
        <location evidence="1">Cytoskeleton</location>
    </subcellularLocation>
</comment>
<protein>
    <submittedName>
        <fullName evidence="11">DNAH</fullName>
    </submittedName>
</protein>
<dbReference type="Gene3D" id="1.20.140.100">
    <property type="entry name" value="Dynein heavy chain, N-terminal domain 2"/>
    <property type="match status" value="2"/>
</dbReference>
<dbReference type="GO" id="GO:0051959">
    <property type="term" value="F:dynein light intermediate chain binding"/>
    <property type="evidence" value="ECO:0007669"/>
    <property type="project" value="InterPro"/>
</dbReference>
<dbReference type="Proteomes" id="UP000675881">
    <property type="component" value="Chromosome 3"/>
</dbReference>
<evidence type="ECO:0000313" key="12">
    <source>
        <dbReference type="Proteomes" id="UP000675881"/>
    </source>
</evidence>
<evidence type="ECO:0000256" key="8">
    <source>
        <dbReference type="ARBA" id="ARBA00023273"/>
    </source>
</evidence>
<dbReference type="Gene3D" id="3.40.50.300">
    <property type="entry name" value="P-loop containing nucleotide triphosphate hydrolases"/>
    <property type="match status" value="2"/>
</dbReference>
<dbReference type="Pfam" id="PF08393">
    <property type="entry name" value="DHC_N2"/>
    <property type="match status" value="2"/>
</dbReference>
<feature type="domain" description="Dynein heavy chain linker" evidence="9">
    <location>
        <begin position="97"/>
        <end position="244"/>
    </location>
</feature>
<evidence type="ECO:0000256" key="6">
    <source>
        <dbReference type="ARBA" id="ARBA00023054"/>
    </source>
</evidence>
<feature type="domain" description="Dynein heavy chain hydrolytic ATP-binding dynein motor region" evidence="10">
    <location>
        <begin position="374"/>
        <end position="453"/>
    </location>
</feature>
<keyword evidence="3" id="KW-0963">Cytoplasm</keyword>
<evidence type="ECO:0000256" key="4">
    <source>
        <dbReference type="ARBA" id="ARBA00022741"/>
    </source>
</evidence>
<gene>
    <name evidence="11" type="ORF">LSAA_7340</name>
</gene>
<evidence type="ECO:0000256" key="3">
    <source>
        <dbReference type="ARBA" id="ARBA00022490"/>
    </source>
</evidence>
<dbReference type="GO" id="GO:0030286">
    <property type="term" value="C:dynein complex"/>
    <property type="evidence" value="ECO:0007669"/>
    <property type="project" value="UniProtKB-KW"/>
</dbReference>
<dbReference type="GO" id="GO:0007018">
    <property type="term" value="P:microtubule-based movement"/>
    <property type="evidence" value="ECO:0007669"/>
    <property type="project" value="InterPro"/>
</dbReference>
<evidence type="ECO:0000313" key="11">
    <source>
        <dbReference type="EMBL" id="CAF2891652.1"/>
    </source>
</evidence>
<accession>A0A7R8CQ40</accession>
<evidence type="ECO:0000259" key="9">
    <source>
        <dbReference type="Pfam" id="PF08393"/>
    </source>
</evidence>
<dbReference type="InterPro" id="IPR035699">
    <property type="entry name" value="AAA_6"/>
</dbReference>
<keyword evidence="6" id="KW-0175">Coiled coil</keyword>
<dbReference type="GO" id="GO:0042995">
    <property type="term" value="C:cell projection"/>
    <property type="evidence" value="ECO:0007669"/>
    <property type="project" value="UniProtKB-SubCell"/>
</dbReference>
<evidence type="ECO:0000256" key="5">
    <source>
        <dbReference type="ARBA" id="ARBA00023017"/>
    </source>
</evidence>
<proteinExistence type="predicted"/>
<dbReference type="EMBL" id="HG994582">
    <property type="protein sequence ID" value="CAF2891652.1"/>
    <property type="molecule type" value="Genomic_DNA"/>
</dbReference>
<dbReference type="GO" id="GO:0005524">
    <property type="term" value="F:ATP binding"/>
    <property type="evidence" value="ECO:0007669"/>
    <property type="project" value="InterPro"/>
</dbReference>
<feature type="domain" description="Dynein heavy chain linker" evidence="9">
    <location>
        <begin position="1"/>
        <end position="88"/>
    </location>
</feature>
<feature type="domain" description="Dynein heavy chain hydrolytic ATP-binding dynein motor region" evidence="10">
    <location>
        <begin position="460"/>
        <end position="517"/>
    </location>
</feature>
<dbReference type="PANTHER" id="PTHR45703">
    <property type="entry name" value="DYNEIN HEAVY CHAIN"/>
    <property type="match status" value="1"/>
</dbReference>
<feature type="domain" description="Dynein heavy chain hydrolytic ATP-binding dynein motor region" evidence="10">
    <location>
        <begin position="526"/>
        <end position="631"/>
    </location>
</feature>
<evidence type="ECO:0000256" key="1">
    <source>
        <dbReference type="ARBA" id="ARBA00004245"/>
    </source>
</evidence>
<organism evidence="11 12">
    <name type="scientific">Lepeophtheirus salmonis</name>
    <name type="common">Salmon louse</name>
    <name type="synonym">Caligus salmonis</name>
    <dbReference type="NCBI Taxonomy" id="72036"/>
    <lineage>
        <taxon>Eukaryota</taxon>
        <taxon>Metazoa</taxon>
        <taxon>Ecdysozoa</taxon>
        <taxon>Arthropoda</taxon>
        <taxon>Crustacea</taxon>
        <taxon>Multicrustacea</taxon>
        <taxon>Hexanauplia</taxon>
        <taxon>Copepoda</taxon>
        <taxon>Siphonostomatoida</taxon>
        <taxon>Caligidae</taxon>
        <taxon>Lepeophtheirus</taxon>
    </lineage>
</organism>
<dbReference type="Gene3D" id="1.20.58.1120">
    <property type="match status" value="1"/>
</dbReference>
<dbReference type="PANTHER" id="PTHR45703:SF1">
    <property type="entry name" value="DYNEINS HEAVY CHAIN"/>
    <property type="match status" value="1"/>
</dbReference>
<reference evidence="11" key="1">
    <citation type="submission" date="2021-02" db="EMBL/GenBank/DDBJ databases">
        <authorList>
            <person name="Bekaert M."/>
        </authorList>
    </citation>
    <scope>NUCLEOTIDE SEQUENCE</scope>
    <source>
        <strain evidence="11">IoA-00</strain>
    </source>
</reference>
<keyword evidence="8" id="KW-0966">Cell projection</keyword>
<evidence type="ECO:0000256" key="7">
    <source>
        <dbReference type="ARBA" id="ARBA00023212"/>
    </source>
</evidence>
<dbReference type="Gene3D" id="3.20.180.20">
    <property type="entry name" value="Dynein heavy chain, N-terminal domain 2"/>
    <property type="match status" value="1"/>
</dbReference>
<dbReference type="InterPro" id="IPR013602">
    <property type="entry name" value="Dynein_heavy_linker"/>
</dbReference>
<sequence length="698" mass="79671">MGLDEFVHKFGKISDAATKEFNLEKSMKKMVEEWSDMEFNGIQVLLDDHIVKTQTMRGSPYIKPFEEQIGKWEERLLVLQEIMDEWLKRKVEDSQLLTKNWRDIMKAATVDKHVLVVVEIDRILEKLKKSNELLDLIGKGLNDYLERKRLCFPRFFFLSNSELLEILSETKDPTRVKPHLKKCFEGIASLDFDSDLEVTNIKSEFGEIIPLIKAISTVKARGQVDKWLVELEIQMKESLKAKMMYAVKNYSIDNIEDHLNDFPSQALSCVNYIFWTSEIHNAIDNSSLKEISNQNEDFILKLSDMILSLGASNITSRETFLKNIILAQGYFRGIIDDLNKNGGGSEDFCWLSRLRYYWINEDVELHMAYSKIKYGYEYLSQYSKLVMIPLTEKCYRILLMALDLHQGGIVSGDTATGKTETIKDLSKAVAKQCVGFNCSEDPTLQGFRQIFKRLGFLWCMCAIFVTTDSLQTLNNSIPYNVRSLFRPVAMASPDGAMIAELTLLSHGFKETKIVSSKNSFYGRTLSAGTLKKTSPLEDENIIICKAIHTVKYCELLPQDQEMFKNILFHLFGLCPPDPIPDDVLKKAIIDQCQKHNLESTPYFLSKVQQLYDMMDLCDGVMLLGGSFGGKTLACKILASGLNTVSGKSPHMVVVNPKAIKIDQMYGYFDNDEWVDGILAKNFRQFTSLPSSERKMAHI</sequence>
<dbReference type="FunFam" id="3.20.180.20:FF:000003">
    <property type="entry name" value="Dynein heavy chain 12, axonemal"/>
    <property type="match status" value="1"/>
</dbReference>
<dbReference type="OrthoDB" id="5593012at2759"/>
<dbReference type="GO" id="GO:0045505">
    <property type="term" value="F:dynein intermediate chain binding"/>
    <property type="evidence" value="ECO:0007669"/>
    <property type="project" value="InterPro"/>
</dbReference>
<dbReference type="Pfam" id="PF12774">
    <property type="entry name" value="AAA_6"/>
    <property type="match status" value="3"/>
</dbReference>